<keyword evidence="3" id="KW-1185">Reference proteome</keyword>
<feature type="region of interest" description="Disordered" evidence="1">
    <location>
        <begin position="1"/>
        <end position="20"/>
    </location>
</feature>
<name>A0A085MKY8_9BILA</name>
<evidence type="ECO:0000313" key="3">
    <source>
        <dbReference type="Proteomes" id="UP000030764"/>
    </source>
</evidence>
<feature type="region of interest" description="Disordered" evidence="1">
    <location>
        <begin position="396"/>
        <end position="433"/>
    </location>
</feature>
<dbReference type="EMBL" id="KL363186">
    <property type="protein sequence ID" value="KFD57884.1"/>
    <property type="molecule type" value="Genomic_DNA"/>
</dbReference>
<evidence type="ECO:0000256" key="1">
    <source>
        <dbReference type="SAM" id="MobiDB-lite"/>
    </source>
</evidence>
<reference evidence="2 3" key="1">
    <citation type="journal article" date="2014" name="Nat. Genet.">
        <title>Genome and transcriptome of the porcine whipworm Trichuris suis.</title>
        <authorList>
            <person name="Jex A.R."/>
            <person name="Nejsum P."/>
            <person name="Schwarz E.M."/>
            <person name="Hu L."/>
            <person name="Young N.D."/>
            <person name="Hall R.S."/>
            <person name="Korhonen P.K."/>
            <person name="Liao S."/>
            <person name="Thamsborg S."/>
            <person name="Xia J."/>
            <person name="Xu P."/>
            <person name="Wang S."/>
            <person name="Scheerlinck J.P."/>
            <person name="Hofmann A."/>
            <person name="Sternberg P.W."/>
            <person name="Wang J."/>
            <person name="Gasser R.B."/>
        </authorList>
    </citation>
    <scope>NUCLEOTIDE SEQUENCE [LARGE SCALE GENOMIC DNA]</scope>
    <source>
        <strain evidence="2">DCEP-RM93M</strain>
    </source>
</reference>
<accession>A0A085MKY8</accession>
<organism evidence="2 3">
    <name type="scientific">Trichuris suis</name>
    <name type="common">pig whipworm</name>
    <dbReference type="NCBI Taxonomy" id="68888"/>
    <lineage>
        <taxon>Eukaryota</taxon>
        <taxon>Metazoa</taxon>
        <taxon>Ecdysozoa</taxon>
        <taxon>Nematoda</taxon>
        <taxon>Enoplea</taxon>
        <taxon>Dorylaimia</taxon>
        <taxon>Trichinellida</taxon>
        <taxon>Trichuridae</taxon>
        <taxon>Trichuris</taxon>
    </lineage>
</organism>
<sequence length="483" mass="54277">MMLYAQDTASGRKSHADASVEPTEAKLPLLANQVKMTSFKRVTFGTEKEAIVQTFVYDQAVSCDKEYCCIRFPAAKFGRDKDSASLYSFQETRQLFTATTGGLCHTLQNIDTFHFFWLLEQMSVCHISLSANNRLRTKDSIFEIDASSRCSSACSRLNCFNKVERLWPVDASFRNALIQSNRQAVGTAKFQAVNIQRPFKPVAIRSLRMTDTAARNQSDRSRRELKFFSTALQQSGISMASCCDSELYEAESSLVEPSLVRVTAVESKQPCTIAPPVAVRELESPPPSDQLGPSSFTPLYTSSPKRCESILIQNLHFFQKRHSLKLEDQVWKSEAFRTMLCSDFVAFVLSQKSGDDMIFRTRMIQENDNPFRPDGNLCHEVDPIVKKYATKPFPDSMDDELFAPSSPTQQSSPRKEDGTVTILRSPPHDTTDTNEVKLSLVNGEQVQTVVEVEHKSLAPPKAGTLEMVHVEPRKKHCFCCSVQ</sequence>
<proteinExistence type="predicted"/>
<evidence type="ECO:0000313" key="2">
    <source>
        <dbReference type="EMBL" id="KFD57884.1"/>
    </source>
</evidence>
<dbReference type="AlphaFoldDB" id="A0A085MKY8"/>
<gene>
    <name evidence="2" type="ORF">M513_01117</name>
</gene>
<protein>
    <submittedName>
        <fullName evidence="2">Uncharacterized protein</fullName>
    </submittedName>
</protein>
<dbReference type="Proteomes" id="UP000030764">
    <property type="component" value="Unassembled WGS sequence"/>
</dbReference>